<dbReference type="InterPro" id="IPR036390">
    <property type="entry name" value="WH_DNA-bd_sf"/>
</dbReference>
<dbReference type="GO" id="GO:0003700">
    <property type="term" value="F:DNA-binding transcription factor activity"/>
    <property type="evidence" value="ECO:0007669"/>
    <property type="project" value="InterPro"/>
</dbReference>
<dbReference type="RefSeq" id="WP_055672326.1">
    <property type="nucleotide sequence ID" value="NZ_CXWD01000010.1"/>
</dbReference>
<dbReference type="Gene3D" id="1.20.120.530">
    <property type="entry name" value="GntR ligand-binding domain-like"/>
    <property type="match status" value="1"/>
</dbReference>
<protein>
    <submittedName>
        <fullName evidence="5">L-lactate utilization operon repressor</fullName>
    </submittedName>
</protein>
<dbReference type="InterPro" id="IPR000524">
    <property type="entry name" value="Tscrpt_reg_HTH_GntR"/>
</dbReference>
<keyword evidence="1" id="KW-0805">Transcription regulation</keyword>
<feature type="domain" description="HTH gntR-type" evidence="4">
    <location>
        <begin position="1"/>
        <end position="67"/>
    </location>
</feature>
<dbReference type="Pfam" id="PF07729">
    <property type="entry name" value="FCD"/>
    <property type="match status" value="1"/>
</dbReference>
<keyword evidence="3" id="KW-0804">Transcription</keyword>
<reference evidence="6" key="1">
    <citation type="submission" date="2015-07" db="EMBL/GenBank/DDBJ databases">
        <authorList>
            <person name="Rodrigo-Torres Lidia"/>
            <person name="Arahal R.David."/>
        </authorList>
    </citation>
    <scope>NUCLEOTIDE SEQUENCE [LARGE SCALE GENOMIC DNA]</scope>
    <source>
        <strain evidence="6">CECT 5112</strain>
    </source>
</reference>
<dbReference type="Proteomes" id="UP000053235">
    <property type="component" value="Unassembled WGS sequence"/>
</dbReference>
<dbReference type="PROSITE" id="PS50949">
    <property type="entry name" value="HTH_GNTR"/>
    <property type="match status" value="1"/>
</dbReference>
<evidence type="ECO:0000256" key="3">
    <source>
        <dbReference type="ARBA" id="ARBA00023163"/>
    </source>
</evidence>
<keyword evidence="2" id="KW-0238">DNA-binding</keyword>
<evidence type="ECO:0000313" key="5">
    <source>
        <dbReference type="EMBL" id="CTQ71302.1"/>
    </source>
</evidence>
<gene>
    <name evidence="5" type="primary">lutR_2</name>
    <name evidence="5" type="ORF">LAX5112_02774</name>
</gene>
<dbReference type="InterPro" id="IPR036388">
    <property type="entry name" value="WH-like_DNA-bd_sf"/>
</dbReference>
<dbReference type="CDD" id="cd07377">
    <property type="entry name" value="WHTH_GntR"/>
    <property type="match status" value="1"/>
</dbReference>
<dbReference type="Pfam" id="PF00392">
    <property type="entry name" value="GntR"/>
    <property type="match status" value="1"/>
</dbReference>
<dbReference type="SMART" id="SM00895">
    <property type="entry name" value="FCD"/>
    <property type="match status" value="1"/>
</dbReference>
<dbReference type="SUPFAM" id="SSF46785">
    <property type="entry name" value="Winged helix' DNA-binding domain"/>
    <property type="match status" value="1"/>
</dbReference>
<accession>A0A0M7AA11</accession>
<dbReference type="GO" id="GO:0003677">
    <property type="term" value="F:DNA binding"/>
    <property type="evidence" value="ECO:0007669"/>
    <property type="project" value="UniProtKB-KW"/>
</dbReference>
<dbReference type="InterPro" id="IPR008920">
    <property type="entry name" value="TF_FadR/GntR_C"/>
</dbReference>
<dbReference type="SUPFAM" id="SSF48008">
    <property type="entry name" value="GntR ligand-binding domain-like"/>
    <property type="match status" value="1"/>
</dbReference>
<dbReference type="AlphaFoldDB" id="A0A0M7AA11"/>
<dbReference type="OrthoDB" id="5450856at2"/>
<evidence type="ECO:0000256" key="1">
    <source>
        <dbReference type="ARBA" id="ARBA00023015"/>
    </source>
</evidence>
<dbReference type="SMART" id="SM00345">
    <property type="entry name" value="HTH_GNTR"/>
    <property type="match status" value="1"/>
</dbReference>
<evidence type="ECO:0000259" key="4">
    <source>
        <dbReference type="PROSITE" id="PS50949"/>
    </source>
</evidence>
<dbReference type="EMBL" id="CXWD01000010">
    <property type="protein sequence ID" value="CTQ71302.1"/>
    <property type="molecule type" value="Genomic_DNA"/>
</dbReference>
<evidence type="ECO:0000313" key="6">
    <source>
        <dbReference type="Proteomes" id="UP000053235"/>
    </source>
</evidence>
<organism evidence="5 6">
    <name type="scientific">Roseibium alexandrii</name>
    <dbReference type="NCBI Taxonomy" id="388408"/>
    <lineage>
        <taxon>Bacteria</taxon>
        <taxon>Pseudomonadati</taxon>
        <taxon>Pseudomonadota</taxon>
        <taxon>Alphaproteobacteria</taxon>
        <taxon>Hyphomicrobiales</taxon>
        <taxon>Stappiaceae</taxon>
        <taxon>Roseibium</taxon>
    </lineage>
</organism>
<name>A0A0M7AA11_9HYPH</name>
<dbReference type="Gene3D" id="1.10.10.10">
    <property type="entry name" value="Winged helix-like DNA-binding domain superfamily/Winged helix DNA-binding domain"/>
    <property type="match status" value="1"/>
</dbReference>
<dbReference type="PANTHER" id="PTHR43537:SF41">
    <property type="entry name" value="TRANSCRIPTIONAL REGULATORY PROTEIN"/>
    <property type="match status" value="1"/>
</dbReference>
<dbReference type="InterPro" id="IPR011711">
    <property type="entry name" value="GntR_C"/>
</dbReference>
<dbReference type="PANTHER" id="PTHR43537">
    <property type="entry name" value="TRANSCRIPTIONAL REGULATOR, GNTR FAMILY"/>
    <property type="match status" value="1"/>
</dbReference>
<dbReference type="STRING" id="388408.LAX5112_02774"/>
<evidence type="ECO:0000256" key="2">
    <source>
        <dbReference type="ARBA" id="ARBA00023125"/>
    </source>
</evidence>
<proteinExistence type="predicted"/>
<sequence length="214" mass="24190">MSAEYIADSLQAEIIAGRYRPGAELKQGEIAERFQVSRIPIRDALQLLAARGLIVLVPNRRARVISLKRDEIEEIYDIRVLLECNCLKAAIDQMRDADLERISAAFRHSSIDAKTANWSEGDWAFHKALYLPSGKARQIGMIDQLRQTCRIHISGYGILPDQTAQWLKDHQDIVDACHTRDSEKATRVLKLHIEGAGKTLLDAIPRQPNSIIER</sequence>
<keyword evidence="6" id="KW-1185">Reference proteome</keyword>